<dbReference type="Proteomes" id="UP001596096">
    <property type="component" value="Unassembled WGS sequence"/>
</dbReference>
<accession>A0ABW1C900</accession>
<evidence type="ECO:0000313" key="1">
    <source>
        <dbReference type="EMBL" id="MFC5822178.1"/>
    </source>
</evidence>
<dbReference type="InterPro" id="IPR004378">
    <property type="entry name" value="F420H2_quin_Rdtase"/>
</dbReference>
<organism evidence="1 2">
    <name type="scientific">Nonomuraea harbinensis</name>
    <dbReference type="NCBI Taxonomy" id="1286938"/>
    <lineage>
        <taxon>Bacteria</taxon>
        <taxon>Bacillati</taxon>
        <taxon>Actinomycetota</taxon>
        <taxon>Actinomycetes</taxon>
        <taxon>Streptosporangiales</taxon>
        <taxon>Streptosporangiaceae</taxon>
        <taxon>Nonomuraea</taxon>
    </lineage>
</organism>
<keyword evidence="2" id="KW-1185">Reference proteome</keyword>
<proteinExistence type="predicted"/>
<dbReference type="Pfam" id="PF04075">
    <property type="entry name" value="F420H2_quin_red"/>
    <property type="match status" value="1"/>
</dbReference>
<gene>
    <name evidence="1" type="ORF">ACFPUY_44460</name>
</gene>
<name>A0ABW1C900_9ACTN</name>
<comment type="caution">
    <text evidence="1">The sequence shown here is derived from an EMBL/GenBank/DDBJ whole genome shotgun (WGS) entry which is preliminary data.</text>
</comment>
<dbReference type="RefSeq" id="WP_219552607.1">
    <property type="nucleotide sequence ID" value="NZ_JAHKRN010000106.1"/>
</dbReference>
<evidence type="ECO:0000313" key="2">
    <source>
        <dbReference type="Proteomes" id="UP001596096"/>
    </source>
</evidence>
<dbReference type="EMBL" id="JBHSNW010000056">
    <property type="protein sequence ID" value="MFC5822178.1"/>
    <property type="molecule type" value="Genomic_DNA"/>
</dbReference>
<sequence length="168" mass="18848">MGTTGGFERWHRRLYRGGRPNRLARALNRAWRALHSTGLIKRLVTLEVPGRRTGRVIAFPLVATHYQGERYLVAMLGPRTNWVLNVRAAGGRAVLCHGQRTDVRLVEVEPAARAPILRRYLALAPGARPHLPVNRHAPLQEFERVAPAIPVFRITTAPASDNKHRQGL</sequence>
<protein>
    <submittedName>
        <fullName evidence="1">Nitroreductase/quinone reductase family protein</fullName>
    </submittedName>
</protein>
<reference evidence="2" key="1">
    <citation type="journal article" date="2019" name="Int. J. Syst. Evol. Microbiol.">
        <title>The Global Catalogue of Microorganisms (GCM) 10K type strain sequencing project: providing services to taxonomists for standard genome sequencing and annotation.</title>
        <authorList>
            <consortium name="The Broad Institute Genomics Platform"/>
            <consortium name="The Broad Institute Genome Sequencing Center for Infectious Disease"/>
            <person name="Wu L."/>
            <person name="Ma J."/>
        </authorList>
    </citation>
    <scope>NUCLEOTIDE SEQUENCE [LARGE SCALE GENOMIC DNA]</scope>
    <source>
        <strain evidence="2">CGMCC 4.7106</strain>
    </source>
</reference>